<dbReference type="Gramene" id="CDF38255">
    <property type="protein sequence ID" value="CDF38255"/>
    <property type="gene ID" value="CHC_T00006094001"/>
</dbReference>
<accession>R7QLH7</accession>
<feature type="region of interest" description="Disordered" evidence="1">
    <location>
        <begin position="1"/>
        <end position="39"/>
    </location>
</feature>
<feature type="compositionally biased region" description="Pro residues" evidence="1">
    <location>
        <begin position="8"/>
        <end position="33"/>
    </location>
</feature>
<reference evidence="3" key="1">
    <citation type="journal article" date="2013" name="Proc. Natl. Acad. Sci. U.S.A.">
        <title>Genome structure and metabolic features in the red seaweed Chondrus crispus shed light on evolution of the Archaeplastida.</title>
        <authorList>
            <person name="Collen J."/>
            <person name="Porcel B."/>
            <person name="Carre W."/>
            <person name="Ball S.G."/>
            <person name="Chaparro C."/>
            <person name="Tonon T."/>
            <person name="Barbeyron T."/>
            <person name="Michel G."/>
            <person name="Noel B."/>
            <person name="Valentin K."/>
            <person name="Elias M."/>
            <person name="Artiguenave F."/>
            <person name="Arun A."/>
            <person name="Aury J.M."/>
            <person name="Barbosa-Neto J.F."/>
            <person name="Bothwell J.H."/>
            <person name="Bouget F.Y."/>
            <person name="Brillet L."/>
            <person name="Cabello-Hurtado F."/>
            <person name="Capella-Gutierrez S."/>
            <person name="Charrier B."/>
            <person name="Cladiere L."/>
            <person name="Cock J.M."/>
            <person name="Coelho S.M."/>
            <person name="Colleoni C."/>
            <person name="Czjzek M."/>
            <person name="Da Silva C."/>
            <person name="Delage L."/>
            <person name="Denoeud F."/>
            <person name="Deschamps P."/>
            <person name="Dittami S.M."/>
            <person name="Gabaldon T."/>
            <person name="Gachon C.M."/>
            <person name="Groisillier A."/>
            <person name="Herve C."/>
            <person name="Jabbari K."/>
            <person name="Katinka M."/>
            <person name="Kloareg B."/>
            <person name="Kowalczyk N."/>
            <person name="Labadie K."/>
            <person name="Leblanc C."/>
            <person name="Lopez P.J."/>
            <person name="McLachlan D.H."/>
            <person name="Meslet-Cladiere L."/>
            <person name="Moustafa A."/>
            <person name="Nehr Z."/>
            <person name="Nyvall Collen P."/>
            <person name="Panaud O."/>
            <person name="Partensky F."/>
            <person name="Poulain J."/>
            <person name="Rensing S.A."/>
            <person name="Rousvoal S."/>
            <person name="Samson G."/>
            <person name="Symeonidi A."/>
            <person name="Weissenbach J."/>
            <person name="Zambounis A."/>
            <person name="Wincker P."/>
            <person name="Boyen C."/>
        </authorList>
    </citation>
    <scope>NUCLEOTIDE SEQUENCE [LARGE SCALE GENOMIC DNA]</scope>
    <source>
        <strain evidence="3">cv. Stackhouse</strain>
    </source>
</reference>
<proteinExistence type="predicted"/>
<dbReference type="RefSeq" id="XP_005718140.1">
    <property type="nucleotide sequence ID" value="XM_005718083.1"/>
</dbReference>
<dbReference type="Proteomes" id="UP000012073">
    <property type="component" value="Unassembled WGS sequence"/>
</dbReference>
<sequence>MASVRSLPPAPIKSNPPSPSAPKPSPTTPPPPKRNTLLSTPPTVFAILYVLVATTQQPPPQQPPSPAPEPWDGRVCYGVRRARPFLGRRRRRHAGTRVQGAIADYKGRRLRKADFVRADFSKHWIARAFARCDVSRISHAE</sequence>
<evidence type="ECO:0000313" key="2">
    <source>
        <dbReference type="EMBL" id="CDF38255.1"/>
    </source>
</evidence>
<protein>
    <submittedName>
        <fullName evidence="2">Uncharacterized protein</fullName>
    </submittedName>
</protein>
<dbReference type="GeneID" id="17325858"/>
<dbReference type="KEGG" id="ccp:CHC_T00006094001"/>
<name>R7QLH7_CHOCR</name>
<organism evidence="2 3">
    <name type="scientific">Chondrus crispus</name>
    <name type="common">Carrageen Irish moss</name>
    <name type="synonym">Polymorpha crispa</name>
    <dbReference type="NCBI Taxonomy" id="2769"/>
    <lineage>
        <taxon>Eukaryota</taxon>
        <taxon>Rhodophyta</taxon>
        <taxon>Florideophyceae</taxon>
        <taxon>Rhodymeniophycidae</taxon>
        <taxon>Gigartinales</taxon>
        <taxon>Gigartinaceae</taxon>
        <taxon>Chondrus</taxon>
    </lineage>
</organism>
<evidence type="ECO:0000313" key="3">
    <source>
        <dbReference type="Proteomes" id="UP000012073"/>
    </source>
</evidence>
<dbReference type="AlphaFoldDB" id="R7QLH7"/>
<dbReference type="EMBL" id="HG001907">
    <property type="protein sequence ID" value="CDF38255.1"/>
    <property type="molecule type" value="Genomic_DNA"/>
</dbReference>
<gene>
    <name evidence="2" type="ORF">CHC_T00006094001</name>
</gene>
<keyword evidence="3" id="KW-1185">Reference proteome</keyword>
<evidence type="ECO:0000256" key="1">
    <source>
        <dbReference type="SAM" id="MobiDB-lite"/>
    </source>
</evidence>